<feature type="domain" description="Endonuclease GajA/Old nuclease/RecF-like AAA" evidence="1">
    <location>
        <begin position="1"/>
        <end position="363"/>
    </location>
</feature>
<gene>
    <name evidence="3" type="ORF">C4B60_20925</name>
</gene>
<dbReference type="InterPro" id="IPR027417">
    <property type="entry name" value="P-loop_NTPase"/>
</dbReference>
<protein>
    <submittedName>
        <fullName evidence="3">ATP-dependent endonuclease</fullName>
    </submittedName>
</protein>
<keyword evidence="3" id="KW-0540">Nuclease</keyword>
<accession>A0A2S5G651</accession>
<organism evidence="3 4">
    <name type="scientific">Jeotgalibacillus proteolyticus</name>
    <dbReference type="NCBI Taxonomy" id="2082395"/>
    <lineage>
        <taxon>Bacteria</taxon>
        <taxon>Bacillati</taxon>
        <taxon>Bacillota</taxon>
        <taxon>Bacilli</taxon>
        <taxon>Bacillales</taxon>
        <taxon>Caryophanaceae</taxon>
        <taxon>Jeotgalibacillus</taxon>
    </lineage>
</organism>
<sequence length="684" mass="78980">MKLTKMILKNYRSFGPESSTINITDLTAFIGHNSAGKTAILSALQKMFGDSKINKADFHIPFDKSSEEIEKNSLSIEVHFEFFKQNENADSYAIPIYFENFIVNEEGANPYIAMRLEASLERGNDPEGIIDYKFYYVVQDEGDESNNLKQLSIHDKSKIKVIYIPAVRNPSEQLKNATGTILWRILKQINWKEIDKSLVNKKIEELDSQVSNQEGISMIQRIISSQWKNYHNDARYKEANINFGSNDLDTILKKLDVEFTPSHTEKAFKVNDLGDGLKSLFYLTLIDSLLELENTAIEEIKRNIVKEKRILNVDPPALTLVLVEEPENHVSPHLLGKVIKNLKSIQSHNNAQILITSHNPTIIKRIEPTEIRHLRIDKKTSTTVVKEIMLPNKQDMAYKYVKEAVRAYPELYFSSLVILGEGDSEEILLQKFLHLHTDDLDSVGISIVPLGGRHVNHFWKLLNQLGIPFITLLDLDRERDGGGWGRIKYALNQLIENGVKKEVILKLKNENILSDSALENMHTRNLKTEKDIKILKAWVTRLENYNIYFSYPLDIDFIMIEHYLDSYLMTLSDGEGPLIKIDENEKQKRIHNLNDEEKKKAVYVKRIEDSVKKTLKENGGNGETYSDIQKELMIWYNYFFLTRGKPVTHLQALNYIEDAKLIEHMPEVFRRLSEKARTIIKVEE</sequence>
<comment type="caution">
    <text evidence="3">The sequence shown here is derived from an EMBL/GenBank/DDBJ whole genome shotgun (WGS) entry which is preliminary data.</text>
</comment>
<name>A0A2S5G651_9BACL</name>
<dbReference type="InterPro" id="IPR041685">
    <property type="entry name" value="AAA_GajA/Old/RecF-like"/>
</dbReference>
<dbReference type="GO" id="GO:0004519">
    <property type="term" value="F:endonuclease activity"/>
    <property type="evidence" value="ECO:0007669"/>
    <property type="project" value="UniProtKB-KW"/>
</dbReference>
<dbReference type="Proteomes" id="UP000239047">
    <property type="component" value="Unassembled WGS sequence"/>
</dbReference>
<evidence type="ECO:0000313" key="3">
    <source>
        <dbReference type="EMBL" id="PPA68431.1"/>
    </source>
</evidence>
<evidence type="ECO:0000259" key="1">
    <source>
        <dbReference type="Pfam" id="PF13175"/>
    </source>
</evidence>
<evidence type="ECO:0000313" key="4">
    <source>
        <dbReference type="Proteomes" id="UP000239047"/>
    </source>
</evidence>
<dbReference type="Gene3D" id="3.40.50.300">
    <property type="entry name" value="P-loop containing nucleotide triphosphate hydrolases"/>
    <property type="match status" value="1"/>
</dbReference>
<dbReference type="CDD" id="cd01026">
    <property type="entry name" value="TOPRIM_OLD"/>
    <property type="match status" value="1"/>
</dbReference>
<dbReference type="Pfam" id="PF13175">
    <property type="entry name" value="AAA_15"/>
    <property type="match status" value="1"/>
</dbReference>
<dbReference type="SUPFAM" id="SSF52540">
    <property type="entry name" value="P-loop containing nucleoside triphosphate hydrolases"/>
    <property type="match status" value="1"/>
</dbReference>
<dbReference type="AlphaFoldDB" id="A0A2S5G651"/>
<keyword evidence="3" id="KW-0255">Endonuclease</keyword>
<dbReference type="PANTHER" id="PTHR43581:SF4">
    <property type="entry name" value="ATP_GTP PHOSPHATASE"/>
    <property type="match status" value="1"/>
</dbReference>
<reference evidence="3 4" key="1">
    <citation type="submission" date="2018-02" db="EMBL/GenBank/DDBJ databases">
        <title>Jeotgalibacillus proteolyticum sp. nov. a protease producing bacterium isolated from ocean sediments of Laizhou Bay.</title>
        <authorList>
            <person name="Li Y."/>
        </authorList>
    </citation>
    <scope>NUCLEOTIDE SEQUENCE [LARGE SCALE GENOMIC DNA]</scope>
    <source>
        <strain evidence="3 4">22-7</strain>
    </source>
</reference>
<feature type="domain" description="OLD protein-like TOPRIM" evidence="2">
    <location>
        <begin position="413"/>
        <end position="476"/>
    </location>
</feature>
<dbReference type="InterPro" id="IPR051396">
    <property type="entry name" value="Bact_Antivir_Def_Nuclease"/>
</dbReference>
<keyword evidence="4" id="KW-1185">Reference proteome</keyword>
<dbReference type="EMBL" id="PREZ01000013">
    <property type="protein sequence ID" value="PPA68431.1"/>
    <property type="molecule type" value="Genomic_DNA"/>
</dbReference>
<proteinExistence type="predicted"/>
<evidence type="ECO:0000259" key="2">
    <source>
        <dbReference type="Pfam" id="PF20469"/>
    </source>
</evidence>
<dbReference type="Pfam" id="PF20469">
    <property type="entry name" value="OLD-like_TOPRIM"/>
    <property type="match status" value="1"/>
</dbReference>
<keyword evidence="3" id="KW-0378">Hydrolase</keyword>
<dbReference type="InterPro" id="IPR034139">
    <property type="entry name" value="TOPRIM_OLD"/>
</dbReference>
<dbReference type="OrthoDB" id="308933at2"/>
<dbReference type="RefSeq" id="WP_104059911.1">
    <property type="nucleotide sequence ID" value="NZ_PREZ01000013.1"/>
</dbReference>
<dbReference type="PANTHER" id="PTHR43581">
    <property type="entry name" value="ATP/GTP PHOSPHATASE"/>
    <property type="match status" value="1"/>
</dbReference>